<sequence>MDILTPFSQMTITECQELYYAYTGPPPVAYGSKTKAVLENIKRPYQYFDKHKRDDKDLDITIKSGKKDTTNINMEKPSSGYNEEWLIKFSKDFCVKHRVAFDNLGNWLDFKLPLISYAELAKGRQTWSFIQKRNIPAAMALEETVEFLEHNLKRRVGKTMLEYLQAICDVLELDETNFLIKKNKKGIDMNTEGEEIEFVPTEKIKIVEIKFTREELWDQMRKLNTMWKHFERGKLNRRTIATASMLVRGFVKITEDAARVLLERIDSAGTPVGGEEKLAKLASNLVQRDAEITGELSGDQEKFNECLDPDAMRTMWTVFLKFLNRDDWEIDLFNVPFMVFKAKLADMGEGLVFKSGKVKRHFHLNDAPENEFSCLKGLVRENDIECSLGMFMGMYNLTATLVALIAADTIDIRGKHVESSDDFIHFFFEKSKDKVVEQAEKLRMRMKLVGINFSPSKSVLIIPAGIGEFNSKFHHQDFVGNIATELPALIPGGNNPMTDMSMGLNVIKNSLNTFQMTPLTANFALKLFFEAYKYAYLINGETKRKRFIDSAEIKPLVTYQGAEPIHSISNIHLDEIALRHHLGLISEEELSIIMNPANPITRTSEPTLTVRVENKMPTVSEDPSLGSCFKFQFSRNRTILNTETRIDLKKEKEYQEMSKLVQDIFPEFMIAPSTVDGTVMDACKERIKIMILNSDVTEPRKRELLQLLNE</sequence>
<dbReference type="Pfam" id="PF00602">
    <property type="entry name" value="Flu_PB1"/>
    <property type="match status" value="1"/>
</dbReference>
<dbReference type="EC" id="2.7.7.48" evidence="1 8"/>
<dbReference type="GO" id="GO:0003968">
    <property type="term" value="F:RNA-directed RNA polymerase activity"/>
    <property type="evidence" value="ECO:0007669"/>
    <property type="project" value="UniProtKB-KW"/>
</dbReference>
<evidence type="ECO:0000256" key="3">
    <source>
        <dbReference type="ARBA" id="ARBA00022484"/>
    </source>
</evidence>
<dbReference type="KEGG" id="vg:80557434"/>
<dbReference type="GO" id="GO:0039694">
    <property type="term" value="P:viral RNA genome replication"/>
    <property type="evidence" value="ECO:0007669"/>
    <property type="project" value="InterPro"/>
</dbReference>
<evidence type="ECO:0000313" key="10">
    <source>
        <dbReference type="EMBL" id="APP91612.1"/>
    </source>
</evidence>
<keyword evidence="5" id="KW-0548">Nucleotidyltransferase</keyword>
<evidence type="ECO:0000256" key="1">
    <source>
        <dbReference type="ARBA" id="ARBA00012494"/>
    </source>
</evidence>
<keyword evidence="7" id="KW-0693">Viral RNA replication</keyword>
<accession>A0A1L5YKG1</accession>
<dbReference type="RefSeq" id="YP_010840499.1">
    <property type="nucleotide sequence ID" value="NC_078773.1"/>
</dbReference>
<dbReference type="InterPro" id="IPR001407">
    <property type="entry name" value="RNA_pol_PB1_influenza"/>
</dbReference>
<keyword evidence="4" id="KW-0808">Transferase</keyword>
<evidence type="ECO:0000256" key="4">
    <source>
        <dbReference type="ARBA" id="ARBA00022679"/>
    </source>
</evidence>
<evidence type="ECO:0000256" key="5">
    <source>
        <dbReference type="ARBA" id="ARBA00022695"/>
    </source>
</evidence>
<keyword evidence="3 8" id="KW-0696">RNA-directed RNA polymerase</keyword>
<evidence type="ECO:0000256" key="2">
    <source>
        <dbReference type="ARBA" id="ARBA00020035"/>
    </source>
</evidence>
<dbReference type="EMBL" id="KX949590">
    <property type="protein sequence ID" value="APP91612.1"/>
    <property type="molecule type" value="Viral_cRNA"/>
</dbReference>
<reference evidence="10" key="1">
    <citation type="journal article" date="2017" name="Virology">
        <title>Sinu virus, a novel and divergent orthomyxovirus related to members of the genus Thogotovirus isolated from mosquitoes in Colombia.</title>
        <authorList>
            <person name="Contreras-Gutierrez M.A."/>
            <person name="Nunes M.R."/>
            <person name="Guzman H."/>
            <person name="Uribe S."/>
            <person name="Gallego Gomez J.C."/>
            <person name="Suaza Vasco J.D."/>
            <person name="Cardoso J.F."/>
            <person name="Popov V.L."/>
            <person name="Widen S.G."/>
            <person name="Wood T.G."/>
            <person name="Vasilakis N."/>
            <person name="Tesh R.B."/>
        </authorList>
    </citation>
    <scope>NUCLEOTIDE SEQUENCE</scope>
    <source>
        <strain evidence="10">CoB 38d</strain>
    </source>
</reference>
<proteinExistence type="predicted"/>
<organism evidence="10">
    <name type="scientific">Sinu virus</name>
    <dbReference type="NCBI Taxonomy" id="1927799"/>
    <lineage>
        <taxon>Viruses</taxon>
        <taxon>Riboviria</taxon>
        <taxon>Orthornavirae</taxon>
        <taxon>Negarnaviricota</taxon>
        <taxon>Polyploviricotina</taxon>
        <taxon>Insthoviricetes</taxon>
        <taxon>Articulavirales</taxon>
        <taxon>Orthomyxoviridae</taxon>
        <taxon>Thogotovirus</taxon>
        <taxon>Thogotovirus sinuense</taxon>
    </lineage>
</organism>
<evidence type="ECO:0000259" key="9">
    <source>
        <dbReference type="PROSITE" id="PS50525"/>
    </source>
</evidence>
<dbReference type="GO" id="GO:0003723">
    <property type="term" value="F:RNA binding"/>
    <property type="evidence" value="ECO:0007669"/>
    <property type="project" value="InterPro"/>
</dbReference>
<dbReference type="Proteomes" id="UP000888380">
    <property type="component" value="Genome"/>
</dbReference>
<evidence type="ECO:0000256" key="6">
    <source>
        <dbReference type="ARBA" id="ARBA00022741"/>
    </source>
</evidence>
<dbReference type="InterPro" id="IPR007099">
    <property type="entry name" value="RNA-dir_pol_NSvirus"/>
</dbReference>
<evidence type="ECO:0000313" key="11">
    <source>
        <dbReference type="Proteomes" id="UP000888380"/>
    </source>
</evidence>
<keyword evidence="11" id="KW-1185">Reference proteome</keyword>
<name>A0A1L5YKG1_9ORTO</name>
<feature type="domain" description="RdRp catalytic" evidence="9">
    <location>
        <begin position="282"/>
        <end position="459"/>
    </location>
</feature>
<dbReference type="PROSITE" id="PS50525">
    <property type="entry name" value="RDRP_SSRNA_NEG_SEG"/>
    <property type="match status" value="1"/>
</dbReference>
<dbReference type="GO" id="GO:0000166">
    <property type="term" value="F:nucleotide binding"/>
    <property type="evidence" value="ECO:0007669"/>
    <property type="project" value="UniProtKB-KW"/>
</dbReference>
<protein>
    <recommendedName>
        <fullName evidence="2 8">RNA-directed RNA polymerase catalytic subunit</fullName>
        <ecNumber evidence="1 8">2.7.7.48</ecNumber>
    </recommendedName>
</protein>
<evidence type="ECO:0000256" key="7">
    <source>
        <dbReference type="ARBA" id="ARBA00022953"/>
    </source>
</evidence>
<comment type="catalytic activity">
    <reaction evidence="8">
        <text>RNA(n) + a ribonucleoside 5'-triphosphate = RNA(n+1) + diphosphate</text>
        <dbReference type="Rhea" id="RHEA:21248"/>
        <dbReference type="Rhea" id="RHEA-COMP:14527"/>
        <dbReference type="Rhea" id="RHEA-COMP:17342"/>
        <dbReference type="ChEBI" id="CHEBI:33019"/>
        <dbReference type="ChEBI" id="CHEBI:61557"/>
        <dbReference type="ChEBI" id="CHEBI:140395"/>
        <dbReference type="EC" id="2.7.7.48"/>
    </reaction>
</comment>
<keyword evidence="6" id="KW-0547">Nucleotide-binding</keyword>
<dbReference type="GeneID" id="80557434"/>
<evidence type="ECO:0000256" key="8">
    <source>
        <dbReference type="RuleBase" id="RU004330"/>
    </source>
</evidence>